<dbReference type="GeneTree" id="ENSGT00940000165303"/>
<dbReference type="AlphaFoldDB" id="A0A3Q3MPG1"/>
<proteinExistence type="predicted"/>
<dbReference type="InterPro" id="IPR043597">
    <property type="entry name" value="TPH_dom"/>
</dbReference>
<evidence type="ECO:0000256" key="2">
    <source>
        <dbReference type="SAM" id="Coils"/>
    </source>
</evidence>
<dbReference type="PANTHER" id="PTHR28663">
    <property type="entry name" value="COILED-COIL DOMAIN-CONTAINING PROTEIN 173"/>
    <property type="match status" value="1"/>
</dbReference>
<dbReference type="Pfam" id="PF13868">
    <property type="entry name" value="TPH"/>
    <property type="match status" value="1"/>
</dbReference>
<name>A0A3Q3MPG1_9LABR</name>
<dbReference type="InterPro" id="IPR039986">
    <property type="entry name" value="CFAP210"/>
</dbReference>
<keyword evidence="1 2" id="KW-0175">Coiled coil</keyword>
<evidence type="ECO:0000259" key="3">
    <source>
        <dbReference type="Pfam" id="PF13868"/>
    </source>
</evidence>
<accession>A0A3Q3MPG1</accession>
<dbReference type="Proteomes" id="UP000261660">
    <property type="component" value="Unplaced"/>
</dbReference>
<dbReference type="STRING" id="56723.ENSLBEP00000022380"/>
<feature type="coiled-coil region" evidence="2">
    <location>
        <begin position="93"/>
        <end position="180"/>
    </location>
</feature>
<dbReference type="InParanoid" id="A0A3Q3MPG1"/>
<reference evidence="4" key="2">
    <citation type="submission" date="2025-09" db="UniProtKB">
        <authorList>
            <consortium name="Ensembl"/>
        </authorList>
    </citation>
    <scope>IDENTIFICATION</scope>
</reference>
<evidence type="ECO:0000256" key="1">
    <source>
        <dbReference type="ARBA" id="ARBA00023054"/>
    </source>
</evidence>
<protein>
    <submittedName>
        <fullName evidence="4">Cilia and flagella associated protein 210</fullName>
    </submittedName>
</protein>
<reference evidence="4" key="1">
    <citation type="submission" date="2025-08" db="UniProtKB">
        <authorList>
            <consortium name="Ensembl"/>
        </authorList>
    </citation>
    <scope>IDENTIFICATION</scope>
</reference>
<dbReference type="Ensembl" id="ENSLBET00000023559.1">
    <property type="protein sequence ID" value="ENSLBEP00000022380.1"/>
    <property type="gene ID" value="ENSLBEG00000017187.1"/>
</dbReference>
<feature type="domain" description="Trichohyalin-plectin-homology" evidence="3">
    <location>
        <begin position="186"/>
        <end position="531"/>
    </location>
</feature>
<evidence type="ECO:0000313" key="4">
    <source>
        <dbReference type="Ensembl" id="ENSLBEP00000022380.1"/>
    </source>
</evidence>
<organism evidence="4 5">
    <name type="scientific">Labrus bergylta</name>
    <name type="common">ballan wrasse</name>
    <dbReference type="NCBI Taxonomy" id="56723"/>
    <lineage>
        <taxon>Eukaryota</taxon>
        <taxon>Metazoa</taxon>
        <taxon>Chordata</taxon>
        <taxon>Craniata</taxon>
        <taxon>Vertebrata</taxon>
        <taxon>Euteleostomi</taxon>
        <taxon>Actinopterygii</taxon>
        <taxon>Neopterygii</taxon>
        <taxon>Teleostei</taxon>
        <taxon>Neoteleostei</taxon>
        <taxon>Acanthomorphata</taxon>
        <taxon>Eupercaria</taxon>
        <taxon>Labriformes</taxon>
        <taxon>Labridae</taxon>
        <taxon>Labrus</taxon>
    </lineage>
</organism>
<feature type="coiled-coil region" evidence="2">
    <location>
        <begin position="491"/>
        <end position="526"/>
    </location>
</feature>
<dbReference type="GO" id="GO:0005879">
    <property type="term" value="C:axonemal microtubule"/>
    <property type="evidence" value="ECO:0007669"/>
    <property type="project" value="TreeGrafter"/>
</dbReference>
<feature type="coiled-coil region" evidence="2">
    <location>
        <begin position="377"/>
        <end position="464"/>
    </location>
</feature>
<keyword evidence="5" id="KW-1185">Reference proteome</keyword>
<dbReference type="PANTHER" id="PTHR28663:SF1">
    <property type="entry name" value="CILIA- AND FLAGELLA- ASSOCIATED PROTEIN 210"/>
    <property type="match status" value="1"/>
</dbReference>
<feature type="coiled-coil region" evidence="2">
    <location>
        <begin position="233"/>
        <end position="344"/>
    </location>
</feature>
<evidence type="ECO:0000313" key="5">
    <source>
        <dbReference type="Proteomes" id="UP000261660"/>
    </source>
</evidence>
<dbReference type="FunCoup" id="A0A3Q3MPG1">
    <property type="interactions" value="190"/>
</dbReference>
<sequence>MGKASDWFNCCLDTAQQMRTLTQLCGKNSSKIFLVRNSFIQSRICPLFKVVCQMAAEVQYGRRRGSSRRADEANKMIKPADLHQVTVLNKAEWQRIQDQLNQVNREKESLREEAKEREKLYLHSKEVVKTWTNTIAGQRQKKLEAKKIREQIEEEKRKQLDKEEAEYKEQKRKEAIEKAKTQLYFQTDRVKGLHGALLLTEVLKEREAQIELKQRIQSASKDVEKHYIDVVMIREDEAKRKDQEKALEKKLEKQAVAEDLKTQIKEVKQLREQEKKENKKEGEETQQLQEIYQWEQRMEEKRQKEQKRELMQAHLEHLTNRNLIKAANEQKREAEEQQRKLFLSAKQKMMRLRKDKEKELFNEAQSRRERILDNLTVKQQEQTVDEEQRIAKAVAEQEARQAQQQWEEYEKKATMLKSIAEHRELMMKEKEQEEKKAEQLNKDALQAKKEADRIFSEKQQLKAQKIKDDRRKLQDFYAGQTAEKEEKHLRLRKEEYEYEVKKAELVAEEENQFQQYSRQVINKAAEAQRNVFPLCKAAKEGIGGGLGPVFNGVRPSYLVQDCTGAQMPKYVSGVTHSVKKLNETVDIQDAKKRLGFTW</sequence>